<feature type="compositionally biased region" description="Basic and acidic residues" evidence="1">
    <location>
        <begin position="1"/>
        <end position="15"/>
    </location>
</feature>
<proteinExistence type="predicted"/>
<dbReference type="AlphaFoldDB" id="A0AAV6LUJ0"/>
<reference evidence="2 3" key="1">
    <citation type="journal article" date="2021" name="Hortic Res">
        <title>The domestication of Cucurbita argyrosperma as revealed by the genome of its wild relative.</title>
        <authorList>
            <person name="Barrera-Redondo J."/>
            <person name="Sanchez-de la Vega G."/>
            <person name="Aguirre-Liguori J.A."/>
            <person name="Castellanos-Morales G."/>
            <person name="Gutierrez-Guerrero Y.T."/>
            <person name="Aguirre-Dugua X."/>
            <person name="Aguirre-Planter E."/>
            <person name="Tenaillon M.I."/>
            <person name="Lira-Saade R."/>
            <person name="Eguiarte L.E."/>
        </authorList>
    </citation>
    <scope>NUCLEOTIDE SEQUENCE [LARGE SCALE GENOMIC DNA]</scope>
    <source>
        <strain evidence="2">JBR-2021</strain>
    </source>
</reference>
<accession>A0AAV6LUJ0</accession>
<organism evidence="2 3">
    <name type="scientific">Cucurbita argyrosperma subsp. sororia</name>
    <dbReference type="NCBI Taxonomy" id="37648"/>
    <lineage>
        <taxon>Eukaryota</taxon>
        <taxon>Viridiplantae</taxon>
        <taxon>Streptophyta</taxon>
        <taxon>Embryophyta</taxon>
        <taxon>Tracheophyta</taxon>
        <taxon>Spermatophyta</taxon>
        <taxon>Magnoliopsida</taxon>
        <taxon>eudicotyledons</taxon>
        <taxon>Gunneridae</taxon>
        <taxon>Pentapetalae</taxon>
        <taxon>rosids</taxon>
        <taxon>fabids</taxon>
        <taxon>Cucurbitales</taxon>
        <taxon>Cucurbitaceae</taxon>
        <taxon>Cucurbiteae</taxon>
        <taxon>Cucurbita</taxon>
    </lineage>
</organism>
<evidence type="ECO:0000256" key="1">
    <source>
        <dbReference type="SAM" id="MobiDB-lite"/>
    </source>
</evidence>
<dbReference type="EMBL" id="JAGKQH010000020">
    <property type="protein sequence ID" value="KAG6570491.1"/>
    <property type="molecule type" value="Genomic_DNA"/>
</dbReference>
<sequence>MSGESRGRGRADKSSRSKKQRIIRSPGEEIESKLAFDIFSEGDKRLGWLLTFAPEISSDWMILDVAILPRK</sequence>
<dbReference type="Proteomes" id="UP000685013">
    <property type="component" value="Chromosome 20"/>
</dbReference>
<evidence type="ECO:0000313" key="2">
    <source>
        <dbReference type="EMBL" id="KAG6570491.1"/>
    </source>
</evidence>
<feature type="region of interest" description="Disordered" evidence="1">
    <location>
        <begin position="1"/>
        <end position="26"/>
    </location>
</feature>
<name>A0AAV6LUJ0_9ROSI</name>
<comment type="caution">
    <text evidence="2">The sequence shown here is derived from an EMBL/GenBank/DDBJ whole genome shotgun (WGS) entry which is preliminary data.</text>
</comment>
<gene>
    <name evidence="2" type="primary">POL2A</name>
    <name evidence="2" type="ORF">SDJN03_29406</name>
</gene>
<evidence type="ECO:0000313" key="3">
    <source>
        <dbReference type="Proteomes" id="UP000685013"/>
    </source>
</evidence>
<keyword evidence="3" id="KW-1185">Reference proteome</keyword>
<feature type="non-terminal residue" evidence="2">
    <location>
        <position position="1"/>
    </location>
</feature>
<protein>
    <submittedName>
        <fullName evidence="2">DNA polymerase epsilon catalytic subunit A</fullName>
    </submittedName>
</protein>